<evidence type="ECO:0000313" key="2">
    <source>
        <dbReference type="Proteomes" id="UP000829196"/>
    </source>
</evidence>
<dbReference type="EMBL" id="JAGYWB010000004">
    <property type="protein sequence ID" value="KAI0525060.1"/>
    <property type="molecule type" value="Genomic_DNA"/>
</dbReference>
<gene>
    <name evidence="1" type="ORF">KFK09_004450</name>
</gene>
<protein>
    <submittedName>
        <fullName evidence="1">Uncharacterized protein</fullName>
    </submittedName>
</protein>
<proteinExistence type="predicted"/>
<sequence>MQLVQLLVHGEINLILGSDIGRKSRSLRTGKNRTEATRRKALSLALFAGGGREPATEEEGSRLCLLEKSRSTGCF</sequence>
<reference evidence="1" key="1">
    <citation type="journal article" date="2022" name="Front. Genet.">
        <title>Chromosome-Scale Assembly of the Dendrobium nobile Genome Provides Insights Into the Molecular Mechanism of the Biosynthesis of the Medicinal Active Ingredient of Dendrobium.</title>
        <authorList>
            <person name="Xu Q."/>
            <person name="Niu S.-C."/>
            <person name="Li K.-L."/>
            <person name="Zheng P.-J."/>
            <person name="Zhang X.-J."/>
            <person name="Jia Y."/>
            <person name="Liu Y."/>
            <person name="Niu Y.-X."/>
            <person name="Yu L.-H."/>
            <person name="Chen D.-F."/>
            <person name="Zhang G.-Q."/>
        </authorList>
    </citation>
    <scope>NUCLEOTIDE SEQUENCE</scope>
    <source>
        <tissue evidence="1">Leaf</tissue>
    </source>
</reference>
<dbReference type="AlphaFoldDB" id="A0A8T3C454"/>
<organism evidence="1 2">
    <name type="scientific">Dendrobium nobile</name>
    <name type="common">Orchid</name>
    <dbReference type="NCBI Taxonomy" id="94219"/>
    <lineage>
        <taxon>Eukaryota</taxon>
        <taxon>Viridiplantae</taxon>
        <taxon>Streptophyta</taxon>
        <taxon>Embryophyta</taxon>
        <taxon>Tracheophyta</taxon>
        <taxon>Spermatophyta</taxon>
        <taxon>Magnoliopsida</taxon>
        <taxon>Liliopsida</taxon>
        <taxon>Asparagales</taxon>
        <taxon>Orchidaceae</taxon>
        <taxon>Epidendroideae</taxon>
        <taxon>Malaxideae</taxon>
        <taxon>Dendrobiinae</taxon>
        <taxon>Dendrobium</taxon>
    </lineage>
</organism>
<keyword evidence="2" id="KW-1185">Reference proteome</keyword>
<dbReference type="Proteomes" id="UP000829196">
    <property type="component" value="Unassembled WGS sequence"/>
</dbReference>
<accession>A0A8T3C454</accession>
<name>A0A8T3C454_DENNO</name>
<comment type="caution">
    <text evidence="1">The sequence shown here is derived from an EMBL/GenBank/DDBJ whole genome shotgun (WGS) entry which is preliminary data.</text>
</comment>
<evidence type="ECO:0000313" key="1">
    <source>
        <dbReference type="EMBL" id="KAI0525060.1"/>
    </source>
</evidence>